<organism evidence="7 8">
    <name type="scientific">Halalkalibacter hemicellulosilyticusJCM 9152</name>
    <dbReference type="NCBI Taxonomy" id="1236971"/>
    <lineage>
        <taxon>Bacteria</taxon>
        <taxon>Bacillati</taxon>
        <taxon>Bacillota</taxon>
        <taxon>Bacilli</taxon>
        <taxon>Bacillales</taxon>
        <taxon>Bacillaceae</taxon>
        <taxon>Halalkalibacter</taxon>
    </lineage>
</organism>
<dbReference type="SUPFAM" id="SSF56349">
    <property type="entry name" value="DNA breaking-rejoining enzymes"/>
    <property type="match status" value="1"/>
</dbReference>
<comment type="similarity">
    <text evidence="1">Belongs to the 'phage' integrase family.</text>
</comment>
<evidence type="ECO:0000256" key="4">
    <source>
        <dbReference type="PROSITE-ProRule" id="PRU01248"/>
    </source>
</evidence>
<evidence type="ECO:0000259" key="6">
    <source>
        <dbReference type="PROSITE" id="PS51900"/>
    </source>
</evidence>
<dbReference type="PANTHER" id="PTHR30349">
    <property type="entry name" value="PHAGE INTEGRASE-RELATED"/>
    <property type="match status" value="1"/>
</dbReference>
<evidence type="ECO:0000256" key="3">
    <source>
        <dbReference type="ARBA" id="ARBA00023172"/>
    </source>
</evidence>
<proteinExistence type="inferred from homology"/>
<name>W4QL42_9BACI</name>
<dbReference type="PROSITE" id="PS51900">
    <property type="entry name" value="CB"/>
    <property type="match status" value="1"/>
</dbReference>
<evidence type="ECO:0000256" key="1">
    <source>
        <dbReference type="ARBA" id="ARBA00008857"/>
    </source>
</evidence>
<dbReference type="Proteomes" id="UP000018895">
    <property type="component" value="Unassembled WGS sequence"/>
</dbReference>
<protein>
    <submittedName>
        <fullName evidence="7">Site-specific recombinase XerD</fullName>
    </submittedName>
</protein>
<evidence type="ECO:0000259" key="5">
    <source>
        <dbReference type="PROSITE" id="PS51898"/>
    </source>
</evidence>
<comment type="caution">
    <text evidence="7">The sequence shown here is derived from an EMBL/GenBank/DDBJ whole genome shotgun (WGS) entry which is preliminary data.</text>
</comment>
<dbReference type="STRING" id="1236971.JCM9152_4375"/>
<dbReference type="InterPro" id="IPR013762">
    <property type="entry name" value="Integrase-like_cat_sf"/>
</dbReference>
<dbReference type="InterPro" id="IPR010998">
    <property type="entry name" value="Integrase_recombinase_N"/>
</dbReference>
<dbReference type="GO" id="GO:0015074">
    <property type="term" value="P:DNA integration"/>
    <property type="evidence" value="ECO:0007669"/>
    <property type="project" value="InterPro"/>
</dbReference>
<dbReference type="Gene3D" id="1.10.150.130">
    <property type="match status" value="1"/>
</dbReference>
<dbReference type="OrthoDB" id="107900at2"/>
<dbReference type="InterPro" id="IPR002104">
    <property type="entry name" value="Integrase_catalytic"/>
</dbReference>
<accession>W4QL42</accession>
<dbReference type="AlphaFoldDB" id="W4QL42"/>
<dbReference type="GO" id="GO:0006310">
    <property type="term" value="P:DNA recombination"/>
    <property type="evidence" value="ECO:0007669"/>
    <property type="project" value="UniProtKB-KW"/>
</dbReference>
<reference evidence="7" key="1">
    <citation type="journal article" date="2014" name="Genome Announc.">
        <title>Draft Genome Sequences of Three Alkaliphilic Bacillus Strains, Bacillus wakoensis JCM 9140T, Bacillus akibai JCM 9157T, and Bacillus hemicellulosilyticus JCM 9152T.</title>
        <authorList>
            <person name="Yuki M."/>
            <person name="Oshima K."/>
            <person name="Suda W."/>
            <person name="Oshida Y."/>
            <person name="Kitamura K."/>
            <person name="Iida T."/>
            <person name="Hattori M."/>
            <person name="Ohkuma M."/>
        </authorList>
    </citation>
    <scope>NUCLEOTIDE SEQUENCE [LARGE SCALE GENOMIC DNA]</scope>
    <source>
        <strain evidence="7">JCM 9152</strain>
    </source>
</reference>
<dbReference type="InterPro" id="IPR011010">
    <property type="entry name" value="DNA_brk_join_enz"/>
</dbReference>
<gene>
    <name evidence="7" type="ORF">JCM9152_4375</name>
</gene>
<keyword evidence="8" id="KW-1185">Reference proteome</keyword>
<keyword evidence="3" id="KW-0233">DNA recombination</keyword>
<dbReference type="InterPro" id="IPR050090">
    <property type="entry name" value="Tyrosine_recombinase_XerCD"/>
</dbReference>
<dbReference type="Gene3D" id="1.10.443.10">
    <property type="entry name" value="Intergrase catalytic core"/>
    <property type="match status" value="1"/>
</dbReference>
<evidence type="ECO:0000313" key="7">
    <source>
        <dbReference type="EMBL" id="GAE32806.1"/>
    </source>
</evidence>
<evidence type="ECO:0000256" key="2">
    <source>
        <dbReference type="ARBA" id="ARBA00023125"/>
    </source>
</evidence>
<evidence type="ECO:0000313" key="8">
    <source>
        <dbReference type="Proteomes" id="UP000018895"/>
    </source>
</evidence>
<keyword evidence="2 4" id="KW-0238">DNA-binding</keyword>
<dbReference type="PROSITE" id="PS51898">
    <property type="entry name" value="TYR_RECOMBINASE"/>
    <property type="match status" value="1"/>
</dbReference>
<feature type="domain" description="Tyr recombinase" evidence="5">
    <location>
        <begin position="96"/>
        <end position="277"/>
    </location>
</feature>
<feature type="domain" description="Core-binding (CB)" evidence="6">
    <location>
        <begin position="1"/>
        <end position="76"/>
    </location>
</feature>
<dbReference type="CDD" id="cd00397">
    <property type="entry name" value="DNA_BRE_C"/>
    <property type="match status" value="1"/>
</dbReference>
<dbReference type="InterPro" id="IPR044068">
    <property type="entry name" value="CB"/>
</dbReference>
<sequence length="296" mass="34649">MEALEEFLYLKQAQGLRKATITGYKNHEQHFFQKFPDSWRSSELKKAIYDHMSDDIKPATYNLRLIYLRAFFNWCMEEGYLSQNPLNHFKKRKASPRIVDIPDEALQKLLNCPDVTTFSGLRDYALIMLTLDSGIRPAEAFGLMKEDFDLSHYMVTVPEHISKTNTPRILNMLPQTAKVIHSLLKAHPSDWDRKTPVFCNNEGEVMDRHSWNRRLKKYSDEIDFKIRPYDLRHAFALRFLGGGGHAFALQRILGHTDMSMTRRYIHLTGDDLQETHREASPLNSLLPKKKKRIRKL</sequence>
<dbReference type="Pfam" id="PF00589">
    <property type="entry name" value="Phage_integrase"/>
    <property type="match status" value="1"/>
</dbReference>
<dbReference type="GO" id="GO:0003677">
    <property type="term" value="F:DNA binding"/>
    <property type="evidence" value="ECO:0007669"/>
    <property type="project" value="UniProtKB-UniRule"/>
</dbReference>
<dbReference type="RefSeq" id="WP_035347353.1">
    <property type="nucleotide sequence ID" value="NZ_BAUU01000053.1"/>
</dbReference>
<dbReference type="PANTHER" id="PTHR30349:SF41">
    <property type="entry name" value="INTEGRASE_RECOMBINASE PROTEIN MJ0367-RELATED"/>
    <property type="match status" value="1"/>
</dbReference>
<dbReference type="EMBL" id="BAUU01000053">
    <property type="protein sequence ID" value="GAE32806.1"/>
    <property type="molecule type" value="Genomic_DNA"/>
</dbReference>